<dbReference type="EMBL" id="REGW02002012">
    <property type="protein sequence ID" value="KAE8276974.1"/>
    <property type="molecule type" value="Genomic_DNA"/>
</dbReference>
<dbReference type="InterPro" id="IPR003597">
    <property type="entry name" value="Ig_C1-set"/>
</dbReference>
<feature type="region of interest" description="Disordered" evidence="1">
    <location>
        <begin position="43"/>
        <end position="63"/>
    </location>
</feature>
<evidence type="ECO:0000313" key="5">
    <source>
        <dbReference type="Proteomes" id="UP000424527"/>
    </source>
</evidence>
<dbReference type="Gene3D" id="2.60.40.10">
    <property type="entry name" value="Immunoglobulins"/>
    <property type="match status" value="1"/>
</dbReference>
<proteinExistence type="predicted"/>
<name>A0A6G0HCP1_LARCR</name>
<gene>
    <name evidence="4" type="ORF">D5F01_LYC25294</name>
</gene>
<reference evidence="4 5" key="1">
    <citation type="submission" date="2019-07" db="EMBL/GenBank/DDBJ databases">
        <title>Chromosome genome assembly for large yellow croaker.</title>
        <authorList>
            <person name="Xiao S."/>
        </authorList>
    </citation>
    <scope>NUCLEOTIDE SEQUENCE [LARGE SCALE GENOMIC DNA]</scope>
    <source>
        <strain evidence="4">JMULYC20181020</strain>
        <tissue evidence="4">Muscle</tissue>
    </source>
</reference>
<protein>
    <recommendedName>
        <fullName evidence="3">Ig-like domain-containing protein</fullName>
    </recommendedName>
</protein>
<dbReference type="Proteomes" id="UP000424527">
    <property type="component" value="Unassembled WGS sequence"/>
</dbReference>
<accession>A0A6G0HCP1</accession>
<evidence type="ECO:0000313" key="4">
    <source>
        <dbReference type="EMBL" id="KAE8276974.1"/>
    </source>
</evidence>
<organism evidence="4 5">
    <name type="scientific">Larimichthys crocea</name>
    <name type="common">Large yellow croaker</name>
    <name type="synonym">Pseudosciaena crocea</name>
    <dbReference type="NCBI Taxonomy" id="215358"/>
    <lineage>
        <taxon>Eukaryota</taxon>
        <taxon>Metazoa</taxon>
        <taxon>Chordata</taxon>
        <taxon>Craniata</taxon>
        <taxon>Vertebrata</taxon>
        <taxon>Euteleostomi</taxon>
        <taxon>Actinopterygii</taxon>
        <taxon>Neopterygii</taxon>
        <taxon>Teleostei</taxon>
        <taxon>Neoteleostei</taxon>
        <taxon>Acanthomorphata</taxon>
        <taxon>Eupercaria</taxon>
        <taxon>Sciaenidae</taxon>
        <taxon>Larimichthys</taxon>
    </lineage>
</organism>
<dbReference type="PROSITE" id="PS50835">
    <property type="entry name" value="IG_LIKE"/>
    <property type="match status" value="1"/>
</dbReference>
<keyword evidence="5" id="KW-1185">Reference proteome</keyword>
<dbReference type="InterPro" id="IPR007110">
    <property type="entry name" value="Ig-like_dom"/>
</dbReference>
<sequence>MNAAQIFIFFLRCWCVCSLPRRPSVSFSMSFSDGTRLLVNVDQQGEEEGEHEEQGGSGPSVQVLVSQDPGSPHLLVCLLSGFDSPVQDVLWWVNDTAVTSSQVSWTRSEEGGAYSTTSVFEVSPADWRSRSTFWCGAVQEDHVYRQRVCSGDGL</sequence>
<comment type="caution">
    <text evidence="4">The sequence shown here is derived from an EMBL/GenBank/DDBJ whole genome shotgun (WGS) entry which is preliminary data.</text>
</comment>
<evidence type="ECO:0000259" key="3">
    <source>
        <dbReference type="PROSITE" id="PS50835"/>
    </source>
</evidence>
<dbReference type="InterPro" id="IPR036179">
    <property type="entry name" value="Ig-like_dom_sf"/>
</dbReference>
<evidence type="ECO:0000256" key="2">
    <source>
        <dbReference type="SAM" id="SignalP"/>
    </source>
</evidence>
<dbReference type="Pfam" id="PF07654">
    <property type="entry name" value="C1-set"/>
    <property type="match status" value="1"/>
</dbReference>
<keyword evidence="2" id="KW-0732">Signal</keyword>
<dbReference type="AlphaFoldDB" id="A0A6G0HCP1"/>
<feature type="signal peptide" evidence="2">
    <location>
        <begin position="1"/>
        <end position="18"/>
    </location>
</feature>
<feature type="domain" description="Ig-like" evidence="3">
    <location>
        <begin position="59"/>
        <end position="135"/>
    </location>
</feature>
<dbReference type="InterPro" id="IPR013783">
    <property type="entry name" value="Ig-like_fold"/>
</dbReference>
<feature type="chain" id="PRO_5026307777" description="Ig-like domain-containing protein" evidence="2">
    <location>
        <begin position="19"/>
        <end position="154"/>
    </location>
</feature>
<dbReference type="SUPFAM" id="SSF48726">
    <property type="entry name" value="Immunoglobulin"/>
    <property type="match status" value="1"/>
</dbReference>
<evidence type="ECO:0000256" key="1">
    <source>
        <dbReference type="SAM" id="MobiDB-lite"/>
    </source>
</evidence>